<comment type="caution">
    <text evidence="2">The sequence shown here is derived from an EMBL/GenBank/DDBJ whole genome shotgun (WGS) entry which is preliminary data.</text>
</comment>
<organism evidence="2 3">
    <name type="scientific">Trichinella pseudospiralis</name>
    <name type="common">Parasitic roundworm</name>
    <dbReference type="NCBI Taxonomy" id="6337"/>
    <lineage>
        <taxon>Eukaryota</taxon>
        <taxon>Metazoa</taxon>
        <taxon>Ecdysozoa</taxon>
        <taxon>Nematoda</taxon>
        <taxon>Enoplea</taxon>
        <taxon>Dorylaimia</taxon>
        <taxon>Trichinellida</taxon>
        <taxon>Trichinellidae</taxon>
        <taxon>Trichinella</taxon>
    </lineage>
</organism>
<keyword evidence="3" id="KW-1185">Reference proteome</keyword>
<evidence type="ECO:0000259" key="1">
    <source>
        <dbReference type="Pfam" id="PF03184"/>
    </source>
</evidence>
<feature type="domain" description="DDE-1" evidence="1">
    <location>
        <begin position="28"/>
        <end position="88"/>
    </location>
</feature>
<dbReference type="InterPro" id="IPR004875">
    <property type="entry name" value="DDE_SF_endonuclease_dom"/>
</dbReference>
<dbReference type="EMBL" id="JYDS01000270">
    <property type="protein sequence ID" value="KRZ19670.1"/>
    <property type="molecule type" value="Genomic_DNA"/>
</dbReference>
<sequence>MKRTEHKTQRKRTFVLPDYTRKLSRQSKNRFTTALCSNNTGAFIVPLLVIRKSKRPKKAFPKIFMKSERFIGKSARMTTEICNRWLKHSSN</sequence>
<accession>A0A0V1IA32</accession>
<gene>
    <name evidence="2" type="ORF">T4B_9345</name>
</gene>
<proteinExistence type="predicted"/>
<dbReference type="Proteomes" id="UP000054805">
    <property type="component" value="Unassembled WGS sequence"/>
</dbReference>
<name>A0A0V1IA32_TRIPS</name>
<evidence type="ECO:0000313" key="3">
    <source>
        <dbReference type="Proteomes" id="UP000054805"/>
    </source>
</evidence>
<reference evidence="2 3" key="1">
    <citation type="submission" date="2015-01" db="EMBL/GenBank/DDBJ databases">
        <title>Evolution of Trichinella species and genotypes.</title>
        <authorList>
            <person name="Korhonen P.K."/>
            <person name="Edoardo P."/>
            <person name="Giuseppe L.R."/>
            <person name="Gasser R.B."/>
        </authorList>
    </citation>
    <scope>NUCLEOTIDE SEQUENCE [LARGE SCALE GENOMIC DNA]</scope>
    <source>
        <strain evidence="2">ISS588</strain>
    </source>
</reference>
<protein>
    <recommendedName>
        <fullName evidence="1">DDE-1 domain-containing protein</fullName>
    </recommendedName>
</protein>
<dbReference type="Pfam" id="PF03184">
    <property type="entry name" value="DDE_1"/>
    <property type="match status" value="1"/>
</dbReference>
<dbReference type="GO" id="GO:0003676">
    <property type="term" value="F:nucleic acid binding"/>
    <property type="evidence" value="ECO:0007669"/>
    <property type="project" value="InterPro"/>
</dbReference>
<dbReference type="AlphaFoldDB" id="A0A0V1IA32"/>
<evidence type="ECO:0000313" key="2">
    <source>
        <dbReference type="EMBL" id="KRZ19670.1"/>
    </source>
</evidence>